<dbReference type="HOGENOM" id="CLU_1799439_0_0_1"/>
<keyword evidence="3" id="KW-1185">Reference proteome</keyword>
<reference evidence="2" key="1">
    <citation type="journal article" date="2013" name="Nat. Commun.">
        <title>Whole-genome sequencing of Oryza brachyantha reveals mechanisms underlying Oryza genome evolution.</title>
        <authorList>
            <person name="Chen J."/>
            <person name="Huang Q."/>
            <person name="Gao D."/>
            <person name="Wang J."/>
            <person name="Lang Y."/>
            <person name="Liu T."/>
            <person name="Li B."/>
            <person name="Bai Z."/>
            <person name="Luis Goicoechea J."/>
            <person name="Liang C."/>
            <person name="Chen C."/>
            <person name="Zhang W."/>
            <person name="Sun S."/>
            <person name="Liao Y."/>
            <person name="Zhang X."/>
            <person name="Yang L."/>
            <person name="Song C."/>
            <person name="Wang M."/>
            <person name="Shi J."/>
            <person name="Liu G."/>
            <person name="Liu J."/>
            <person name="Zhou H."/>
            <person name="Zhou W."/>
            <person name="Yu Q."/>
            <person name="An N."/>
            <person name="Chen Y."/>
            <person name="Cai Q."/>
            <person name="Wang B."/>
            <person name="Liu B."/>
            <person name="Min J."/>
            <person name="Huang Y."/>
            <person name="Wu H."/>
            <person name="Li Z."/>
            <person name="Zhang Y."/>
            <person name="Yin Y."/>
            <person name="Song W."/>
            <person name="Jiang J."/>
            <person name="Jackson S.A."/>
            <person name="Wing R.A."/>
            <person name="Wang J."/>
            <person name="Chen M."/>
        </authorList>
    </citation>
    <scope>NUCLEOTIDE SEQUENCE [LARGE SCALE GENOMIC DNA]</scope>
    <source>
        <strain evidence="2">cv. IRGC 101232</strain>
    </source>
</reference>
<dbReference type="EnsemblPlants" id="OB04G14970.1">
    <property type="protein sequence ID" value="OB04G14970.1"/>
    <property type="gene ID" value="OB04G14970"/>
</dbReference>
<dbReference type="AlphaFoldDB" id="J3LWH2"/>
<reference evidence="2" key="2">
    <citation type="submission" date="2013-04" db="UniProtKB">
        <authorList>
            <consortium name="EnsemblPlants"/>
        </authorList>
    </citation>
    <scope>IDENTIFICATION</scope>
</reference>
<name>J3LWH2_ORYBR</name>
<evidence type="ECO:0000256" key="1">
    <source>
        <dbReference type="SAM" id="SignalP"/>
    </source>
</evidence>
<feature type="chain" id="PRO_5003773116" evidence="1">
    <location>
        <begin position="24"/>
        <end position="144"/>
    </location>
</feature>
<evidence type="ECO:0000313" key="2">
    <source>
        <dbReference type="EnsemblPlants" id="OB04G14970.1"/>
    </source>
</evidence>
<sequence length="144" mass="15973">MLLIQNIRFLLFGTMVVFQTSMSENISLTIEQEGKTVIRENGVPNSSDLKIHRIHGPVRAPLGIKFSPLSFGGIPKPLAIVSVPSNDSSVSCYELGKLGDTMPLTSWKITAWETKPCITILNSIVFHTELWYSTPNKLKTQNSL</sequence>
<dbReference type="Gramene" id="OB04G14970.1">
    <property type="protein sequence ID" value="OB04G14970.1"/>
    <property type="gene ID" value="OB04G14970"/>
</dbReference>
<feature type="signal peptide" evidence="1">
    <location>
        <begin position="1"/>
        <end position="23"/>
    </location>
</feature>
<organism evidence="2">
    <name type="scientific">Oryza brachyantha</name>
    <name type="common">malo sina</name>
    <dbReference type="NCBI Taxonomy" id="4533"/>
    <lineage>
        <taxon>Eukaryota</taxon>
        <taxon>Viridiplantae</taxon>
        <taxon>Streptophyta</taxon>
        <taxon>Embryophyta</taxon>
        <taxon>Tracheophyta</taxon>
        <taxon>Spermatophyta</taxon>
        <taxon>Magnoliopsida</taxon>
        <taxon>Liliopsida</taxon>
        <taxon>Poales</taxon>
        <taxon>Poaceae</taxon>
        <taxon>BOP clade</taxon>
        <taxon>Oryzoideae</taxon>
        <taxon>Oryzeae</taxon>
        <taxon>Oryzinae</taxon>
        <taxon>Oryza</taxon>
    </lineage>
</organism>
<proteinExistence type="predicted"/>
<protein>
    <submittedName>
        <fullName evidence="2">Uncharacterized protein</fullName>
    </submittedName>
</protein>
<dbReference type="Proteomes" id="UP000006038">
    <property type="component" value="Chromosome 4"/>
</dbReference>
<keyword evidence="1" id="KW-0732">Signal</keyword>
<evidence type="ECO:0000313" key="3">
    <source>
        <dbReference type="Proteomes" id="UP000006038"/>
    </source>
</evidence>
<accession>J3LWH2</accession>